<name>A0A2D4PS34_MICSU</name>
<dbReference type="EMBL" id="IACN01087265">
    <property type="protein sequence ID" value="LAB60039.1"/>
    <property type="molecule type" value="Transcribed_RNA"/>
</dbReference>
<keyword evidence="1" id="KW-0812">Transmembrane</keyword>
<sequence length="108" mass="12179">MRHSLLLRIVGNCYKKQMAILIPVFFYLSDGLFVAGINLTADLGYILTNINSSVKKMALKALPFLNLWVKKQHPGSKKDCINIIAGDFIEKNNFVENVINLNSKLILQ</sequence>
<protein>
    <submittedName>
        <fullName evidence="2">Uncharacterized protein</fullName>
    </submittedName>
</protein>
<proteinExistence type="predicted"/>
<dbReference type="GO" id="GO:0006629">
    <property type="term" value="P:lipid metabolic process"/>
    <property type="evidence" value="ECO:0007669"/>
    <property type="project" value="InterPro"/>
</dbReference>
<evidence type="ECO:0000256" key="1">
    <source>
        <dbReference type="SAM" id="Phobius"/>
    </source>
</evidence>
<reference evidence="2" key="2">
    <citation type="submission" date="2017-11" db="EMBL/GenBank/DDBJ databases">
        <title>Coralsnake Venomics: Analyses of Venom Gland Transcriptomes and Proteomes of Six Brazilian Taxa.</title>
        <authorList>
            <person name="Aird S.D."/>
            <person name="Jorge da Silva N."/>
            <person name="Qiu L."/>
            <person name="Villar-Briones A."/>
            <person name="Aparecida-Saddi V."/>
            <person name="Campos-Telles M.P."/>
            <person name="Grau M."/>
            <person name="Mikheyev A.S."/>
        </authorList>
    </citation>
    <scope>NUCLEOTIDE SEQUENCE</scope>
    <source>
        <tissue evidence="2">Venom_gland</tissue>
    </source>
</reference>
<reference evidence="2" key="1">
    <citation type="submission" date="2017-07" db="EMBL/GenBank/DDBJ databases">
        <authorList>
            <person name="Mikheyev A."/>
            <person name="Grau M."/>
        </authorList>
    </citation>
    <scope>NUCLEOTIDE SEQUENCE</scope>
    <source>
        <tissue evidence="2">Venom_gland</tissue>
    </source>
</reference>
<dbReference type="SUPFAM" id="SSF51695">
    <property type="entry name" value="PLC-like phosphodiesterases"/>
    <property type="match status" value="1"/>
</dbReference>
<keyword evidence="1" id="KW-0472">Membrane</keyword>
<evidence type="ECO:0000313" key="2">
    <source>
        <dbReference type="EMBL" id="LAB60039.1"/>
    </source>
</evidence>
<dbReference type="InterPro" id="IPR017946">
    <property type="entry name" value="PLC-like_Pdiesterase_TIM-brl"/>
</dbReference>
<dbReference type="Gene3D" id="3.20.20.190">
    <property type="entry name" value="Phosphatidylinositol (PI) phosphodiesterase"/>
    <property type="match status" value="1"/>
</dbReference>
<keyword evidence="1" id="KW-1133">Transmembrane helix</keyword>
<accession>A0A2D4PS34</accession>
<dbReference type="AlphaFoldDB" id="A0A2D4PS34"/>
<feature type="transmembrane region" description="Helical" evidence="1">
    <location>
        <begin position="20"/>
        <end position="47"/>
    </location>
</feature>
<dbReference type="GO" id="GO:0008081">
    <property type="term" value="F:phosphoric diester hydrolase activity"/>
    <property type="evidence" value="ECO:0007669"/>
    <property type="project" value="InterPro"/>
</dbReference>
<organism evidence="2">
    <name type="scientific">Micrurus surinamensis</name>
    <name type="common">Surinam coral snake</name>
    <dbReference type="NCBI Taxonomy" id="129470"/>
    <lineage>
        <taxon>Eukaryota</taxon>
        <taxon>Metazoa</taxon>
        <taxon>Chordata</taxon>
        <taxon>Craniata</taxon>
        <taxon>Vertebrata</taxon>
        <taxon>Euteleostomi</taxon>
        <taxon>Lepidosauria</taxon>
        <taxon>Squamata</taxon>
        <taxon>Bifurcata</taxon>
        <taxon>Unidentata</taxon>
        <taxon>Episquamata</taxon>
        <taxon>Toxicofera</taxon>
        <taxon>Serpentes</taxon>
        <taxon>Colubroidea</taxon>
        <taxon>Elapidae</taxon>
        <taxon>Elapinae</taxon>
        <taxon>Micrurus</taxon>
    </lineage>
</organism>